<reference evidence="2 3" key="1">
    <citation type="submission" date="2019-02" db="EMBL/GenBank/DDBJ databases">
        <title>Sequencing the genomes of 1000 actinobacteria strains.</title>
        <authorList>
            <person name="Klenk H.-P."/>
        </authorList>
    </citation>
    <scope>NUCLEOTIDE SEQUENCE [LARGE SCALE GENOMIC DNA]</scope>
    <source>
        <strain evidence="2 3">DSM 45162</strain>
    </source>
</reference>
<dbReference type="FunFam" id="3.30.70.270:FF:000001">
    <property type="entry name" value="Diguanylate cyclase domain protein"/>
    <property type="match status" value="1"/>
</dbReference>
<dbReference type="InterPro" id="IPR029787">
    <property type="entry name" value="Nucleotide_cyclase"/>
</dbReference>
<evidence type="ECO:0000313" key="2">
    <source>
        <dbReference type="EMBL" id="RZU54228.1"/>
    </source>
</evidence>
<dbReference type="EMBL" id="SHKY01000001">
    <property type="protein sequence ID" value="RZU54228.1"/>
    <property type="molecule type" value="Genomic_DNA"/>
</dbReference>
<evidence type="ECO:0000259" key="1">
    <source>
        <dbReference type="PROSITE" id="PS50887"/>
    </source>
</evidence>
<dbReference type="AlphaFoldDB" id="A0A4Q7ZSQ3"/>
<gene>
    <name evidence="2" type="ORF">EV385_6176</name>
</gene>
<dbReference type="NCBIfam" id="TIGR00254">
    <property type="entry name" value="GGDEF"/>
    <property type="match status" value="1"/>
</dbReference>
<evidence type="ECO:0000313" key="3">
    <source>
        <dbReference type="Proteomes" id="UP000292564"/>
    </source>
</evidence>
<name>A0A4Q7ZSQ3_9ACTN</name>
<dbReference type="Pfam" id="PF00990">
    <property type="entry name" value="GGDEF"/>
    <property type="match status" value="1"/>
</dbReference>
<dbReference type="InterPro" id="IPR043128">
    <property type="entry name" value="Rev_trsase/Diguanyl_cyclase"/>
</dbReference>
<comment type="caution">
    <text evidence="2">The sequence shown here is derived from an EMBL/GenBank/DDBJ whole genome shotgun (WGS) entry which is preliminary data.</text>
</comment>
<dbReference type="PROSITE" id="PS50887">
    <property type="entry name" value="GGDEF"/>
    <property type="match status" value="1"/>
</dbReference>
<dbReference type="Gene3D" id="1.25.40.10">
    <property type="entry name" value="Tetratricopeptide repeat domain"/>
    <property type="match status" value="1"/>
</dbReference>
<organism evidence="2 3">
    <name type="scientific">Krasilnikovia cinnamomea</name>
    <dbReference type="NCBI Taxonomy" id="349313"/>
    <lineage>
        <taxon>Bacteria</taxon>
        <taxon>Bacillati</taxon>
        <taxon>Actinomycetota</taxon>
        <taxon>Actinomycetes</taxon>
        <taxon>Micromonosporales</taxon>
        <taxon>Micromonosporaceae</taxon>
        <taxon>Krasilnikovia</taxon>
    </lineage>
</organism>
<dbReference type="InterPro" id="IPR011990">
    <property type="entry name" value="TPR-like_helical_dom_sf"/>
</dbReference>
<sequence length="542" mass="58377">MAGTAPHPEAIVGPIRDIARTVAQLSPATPHAEALLAAALDAMELDSKVDFGVIAEVAAQAERIASALGRADLRMRARLVRAEALLSEGDAPASGRIAHEALDWAVGHGHEYVLARGHLAVSSFRLHLGDLPDALAHAVQCVTHTGEDVSAAVRARHLSHLGVTLCESGSLDEARRRFRDGLDIATAIGDADLSVRLLNNLAYAVLKSGDATEAQRLVAEMRTISARRGAPLSPAYLDTIARVELVHHQYDEVEATLGPILDGRAGPVDDLSLAESLLTVAEARRLRGATTTAQQGLDRAREVCAGSDLQSVRARIREEQAQLFAATGDYHRAYEEYRLFHAETQALQSAQSEARARTLQAVFEAEEARRESERFREMAQRDPLTGLHNRRYVDEQLELLLRQAANRAAPLSAALIDLDYFKRINDNLSHAAGDAVLQRIAELLSGGAADSWLVARLGGEEFLLVLPDTDPGTAMRRCEEVRQAIAAHPWQPVTGALPVTASIGVTTVADADITPSALLARADRNLYAAKRSGRNRVVADPA</sequence>
<accession>A0A4Q7ZSQ3</accession>
<dbReference type="Proteomes" id="UP000292564">
    <property type="component" value="Unassembled WGS sequence"/>
</dbReference>
<dbReference type="InterPro" id="IPR000160">
    <property type="entry name" value="GGDEF_dom"/>
</dbReference>
<dbReference type="Gene3D" id="3.30.70.270">
    <property type="match status" value="1"/>
</dbReference>
<dbReference type="PANTHER" id="PTHR45138">
    <property type="entry name" value="REGULATORY COMPONENTS OF SENSORY TRANSDUCTION SYSTEM"/>
    <property type="match status" value="1"/>
</dbReference>
<dbReference type="GO" id="GO:0052621">
    <property type="term" value="F:diguanylate cyclase activity"/>
    <property type="evidence" value="ECO:0007669"/>
    <property type="project" value="TreeGrafter"/>
</dbReference>
<feature type="domain" description="GGDEF" evidence="1">
    <location>
        <begin position="409"/>
        <end position="542"/>
    </location>
</feature>
<dbReference type="CDD" id="cd01949">
    <property type="entry name" value="GGDEF"/>
    <property type="match status" value="1"/>
</dbReference>
<proteinExistence type="predicted"/>
<protein>
    <submittedName>
        <fullName evidence="2">Diguanylate cyclase (GGDEF)-like protein</fullName>
    </submittedName>
</protein>
<dbReference type="InterPro" id="IPR050469">
    <property type="entry name" value="Diguanylate_Cyclase"/>
</dbReference>
<keyword evidence="3" id="KW-1185">Reference proteome</keyword>
<dbReference type="SMART" id="SM00267">
    <property type="entry name" value="GGDEF"/>
    <property type="match status" value="1"/>
</dbReference>
<dbReference type="PANTHER" id="PTHR45138:SF9">
    <property type="entry name" value="DIGUANYLATE CYCLASE DGCM-RELATED"/>
    <property type="match status" value="1"/>
</dbReference>
<dbReference type="SUPFAM" id="SSF48452">
    <property type="entry name" value="TPR-like"/>
    <property type="match status" value="1"/>
</dbReference>
<dbReference type="SUPFAM" id="SSF55073">
    <property type="entry name" value="Nucleotide cyclase"/>
    <property type="match status" value="1"/>
</dbReference>